<evidence type="ECO:0000313" key="2">
    <source>
        <dbReference type="EMBL" id="ATI83037.1"/>
    </source>
</evidence>
<accession>A0A085KB69</accession>
<dbReference type="EMBL" id="CP023741">
    <property type="protein sequence ID" value="ATI83037.1"/>
    <property type="molecule type" value="Genomic_DNA"/>
</dbReference>
<dbReference type="Proteomes" id="UP000219422">
    <property type="component" value="Chromosome"/>
</dbReference>
<protein>
    <submittedName>
        <fullName evidence="6">Uncharacterized protein</fullName>
    </submittedName>
</protein>
<evidence type="ECO:0000313" key="3">
    <source>
        <dbReference type="EMBL" id="ATP21262.1"/>
    </source>
</evidence>
<gene>
    <name evidence="2" type="ORF">A6768_25575</name>
    <name evidence="7" type="ORF">AX777_06170</name>
    <name evidence="3" type="ORF">BV87_24655</name>
    <name evidence="5" type="ORF">CP98_00124</name>
    <name evidence="4" type="ORF">EBF16_25285</name>
    <name evidence="8" type="ORF">GS397_25875</name>
    <name evidence="6" type="ORF">N5J77_10950</name>
</gene>
<evidence type="ECO:0000313" key="10">
    <source>
        <dbReference type="Proteomes" id="UP000037029"/>
    </source>
</evidence>
<evidence type="ECO:0000313" key="11">
    <source>
        <dbReference type="Proteomes" id="UP000077262"/>
    </source>
</evidence>
<dbReference type="EMBL" id="JGVR01000001">
    <property type="protein sequence ID" value="KEZ21447.1"/>
    <property type="molecule type" value="Genomic_DNA"/>
</dbReference>
<keyword evidence="1" id="KW-0732">Signal</keyword>
<reference evidence="5 9" key="1">
    <citation type="submission" date="2014-03" db="EMBL/GenBank/DDBJ databases">
        <title>Genome sequence of Sphingobium yanoikuyae B1.</title>
        <authorList>
            <person name="Gan H.M."/>
            <person name="Gan H.Y."/>
            <person name="Savka M.A."/>
        </authorList>
    </citation>
    <scope>NUCLEOTIDE SEQUENCE [LARGE SCALE GENOMIC DNA]</scope>
    <source>
        <strain evidence="5 9">B1</strain>
    </source>
</reference>
<evidence type="ECO:0000313" key="15">
    <source>
        <dbReference type="Proteomes" id="UP001162318"/>
    </source>
</evidence>
<sequence length="65" mass="6672">MVRDWPAMVAAGAGICVALATASSMGTPQDATPTVRLAPPALPWLDDLTADKPAVRAGQQLASNR</sequence>
<name>A0A085KB69_SPHYA</name>
<evidence type="ECO:0000313" key="6">
    <source>
        <dbReference type="EMBL" id="MDH2131644.1"/>
    </source>
</evidence>
<dbReference type="Proteomes" id="UP000028534">
    <property type="component" value="Unassembled WGS sequence"/>
</dbReference>
<dbReference type="EMBL" id="JAOCKX010000012">
    <property type="protein sequence ID" value="MDH2131644.1"/>
    <property type="molecule type" value="Genomic_DNA"/>
</dbReference>
<evidence type="ECO:0000313" key="12">
    <source>
        <dbReference type="Proteomes" id="UP000219422"/>
    </source>
</evidence>
<evidence type="ECO:0000256" key="1">
    <source>
        <dbReference type="SAM" id="SignalP"/>
    </source>
</evidence>
<dbReference type="AlphaFoldDB" id="A0A085KB69"/>
<reference evidence="2 12" key="4">
    <citation type="submission" date="2017-10" db="EMBL/GenBank/DDBJ databases">
        <title>Sphingobium yanoikuyae S72.</title>
        <authorList>
            <person name="Sanchez E."/>
            <person name="Bustos P."/>
            <person name="Mendoza P."/>
            <person name="Guo X."/>
            <person name="Mendoza A."/>
        </authorList>
    </citation>
    <scope>NUCLEOTIDE SEQUENCE [LARGE SCALE GENOMIC DNA]</scope>
    <source>
        <strain evidence="2 12">S72</strain>
    </source>
</reference>
<reference evidence="7 11" key="2">
    <citation type="submission" date="2016-02" db="EMBL/GenBank/DDBJ databases">
        <authorList>
            <person name="Wen L."/>
            <person name="He K."/>
            <person name="Yang H."/>
        </authorList>
    </citation>
    <scope>NUCLEOTIDE SEQUENCE [LARGE SCALE GENOMIC DNA]</scope>
    <source>
        <strain evidence="7 11">CD09_2</strain>
    </source>
</reference>
<feature type="chain" id="PRO_5015029086" evidence="1">
    <location>
        <begin position="23"/>
        <end position="65"/>
    </location>
</feature>
<dbReference type="EMBL" id="CP047218">
    <property type="protein sequence ID" value="QHD70114.1"/>
    <property type="molecule type" value="Genomic_DNA"/>
</dbReference>
<dbReference type="Proteomes" id="UP000037029">
    <property type="component" value="Chromosome"/>
</dbReference>
<reference evidence="3 10" key="3">
    <citation type="submission" date="2017-04" db="EMBL/GenBank/DDBJ databases">
        <title>Characterization, genome and methylation analysis of a phthalic acid esters degrading strain Sphingobium yanoikuyae SHJ.</title>
        <authorList>
            <person name="Feng L."/>
        </authorList>
    </citation>
    <scope>NUCLEOTIDE SEQUENCE [LARGE SCALE GENOMIC DNA]</scope>
    <source>
        <strain evidence="3 10">SHJ</strain>
    </source>
</reference>
<evidence type="ECO:0000313" key="4">
    <source>
        <dbReference type="EMBL" id="AYO79887.1"/>
    </source>
</evidence>
<organism evidence="6 15">
    <name type="scientific">Sphingobium yanoikuyae</name>
    <name type="common">Sphingomonas yanoikuyae</name>
    <dbReference type="NCBI Taxonomy" id="13690"/>
    <lineage>
        <taxon>Bacteria</taxon>
        <taxon>Pseudomonadati</taxon>
        <taxon>Pseudomonadota</taxon>
        <taxon>Alphaproteobacteria</taxon>
        <taxon>Sphingomonadales</taxon>
        <taxon>Sphingomonadaceae</taxon>
        <taxon>Sphingobium</taxon>
    </lineage>
</organism>
<evidence type="ECO:0000313" key="5">
    <source>
        <dbReference type="EMBL" id="KEZ21447.1"/>
    </source>
</evidence>
<dbReference type="PATRIC" id="fig|13690.10.peg.126"/>
<dbReference type="Proteomes" id="UP000280708">
    <property type="component" value="Chromosome"/>
</dbReference>
<reference evidence="8 14" key="6">
    <citation type="submission" date="2019-12" db="EMBL/GenBank/DDBJ databases">
        <title>Functional and genomic insights into the Sphingobium yanoikuyae YC-JY1, a bacterium efficiently degrading bisphenol A.</title>
        <authorList>
            <person name="Jia Y."/>
            <person name="Li X."/>
            <person name="Wang J."/>
            <person name="Eltoukhy A."/>
            <person name="Lamraoui I."/>
            <person name="Yan Y."/>
        </authorList>
    </citation>
    <scope>NUCLEOTIDE SEQUENCE [LARGE SCALE GENOMIC DNA]</scope>
    <source>
        <strain evidence="8 14">YC-JY1</strain>
    </source>
</reference>
<dbReference type="Proteomes" id="UP001162318">
    <property type="component" value="Unassembled WGS sequence"/>
</dbReference>
<evidence type="ECO:0000313" key="13">
    <source>
        <dbReference type="Proteomes" id="UP000280708"/>
    </source>
</evidence>
<proteinExistence type="predicted"/>
<dbReference type="Proteomes" id="UP000077262">
    <property type="component" value="Unassembled WGS sequence"/>
</dbReference>
<dbReference type="EMBL" id="CP020925">
    <property type="protein sequence ID" value="ATP21262.1"/>
    <property type="molecule type" value="Genomic_DNA"/>
</dbReference>
<dbReference type="Proteomes" id="UP000464086">
    <property type="component" value="Chromosome"/>
</dbReference>
<dbReference type="RefSeq" id="WP_037506240.1">
    <property type="nucleotide sequence ID" value="NZ_CP023741.1"/>
</dbReference>
<dbReference type="STRING" id="13690.AX777_06170"/>
<dbReference type="EMBL" id="LSTR01000026">
    <property type="protein sequence ID" value="OAH45107.1"/>
    <property type="molecule type" value="Genomic_DNA"/>
</dbReference>
<dbReference type="EMBL" id="CP033230">
    <property type="protein sequence ID" value="AYO79887.1"/>
    <property type="molecule type" value="Genomic_DNA"/>
</dbReference>
<evidence type="ECO:0000313" key="8">
    <source>
        <dbReference type="EMBL" id="QHD70114.1"/>
    </source>
</evidence>
<reference evidence="6" key="7">
    <citation type="submission" date="2022-09" db="EMBL/GenBank/DDBJ databases">
        <title>Intensive care unit water sources are persistently colonized with multi-drug resistant bacteria and are the site of extensive horizontal gene transfer of antibiotic resistance genes.</title>
        <authorList>
            <person name="Diorio-Toth L."/>
        </authorList>
    </citation>
    <scope>NUCLEOTIDE SEQUENCE</scope>
    <source>
        <strain evidence="6">GD03659</strain>
    </source>
</reference>
<dbReference type="GeneID" id="57780236"/>
<evidence type="ECO:0000313" key="9">
    <source>
        <dbReference type="Proteomes" id="UP000028534"/>
    </source>
</evidence>
<evidence type="ECO:0000313" key="7">
    <source>
        <dbReference type="EMBL" id="OAH45107.1"/>
    </source>
</evidence>
<dbReference type="KEGG" id="sya:A6768_25575"/>
<reference evidence="4 13" key="5">
    <citation type="submission" date="2018-10" db="EMBL/GenBank/DDBJ databases">
        <title>Characterization and genome analysis of a novel bacterium Sphingobium yanoikuyae SJTF8 capable of degrading PAHs.</title>
        <authorList>
            <person name="Yin C."/>
            <person name="Xiong W."/>
            <person name="Liang R."/>
        </authorList>
    </citation>
    <scope>NUCLEOTIDE SEQUENCE [LARGE SCALE GENOMIC DNA]</scope>
    <source>
        <strain evidence="4 13">SJTF8</strain>
    </source>
</reference>
<feature type="signal peptide" evidence="1">
    <location>
        <begin position="1"/>
        <end position="22"/>
    </location>
</feature>
<evidence type="ECO:0000313" key="14">
    <source>
        <dbReference type="Proteomes" id="UP000464086"/>
    </source>
</evidence>